<dbReference type="EMBL" id="MLJW01000135">
    <property type="protein sequence ID" value="OIQ97272.1"/>
    <property type="molecule type" value="Genomic_DNA"/>
</dbReference>
<name>A0A1J5RM32_9ZZZZ</name>
<proteinExistence type="predicted"/>
<reference evidence="3" key="1">
    <citation type="submission" date="2016-10" db="EMBL/GenBank/DDBJ databases">
        <title>Sequence of Gallionella enrichment culture.</title>
        <authorList>
            <person name="Poehlein A."/>
            <person name="Muehling M."/>
            <person name="Daniel R."/>
        </authorList>
    </citation>
    <scope>NUCLEOTIDE SEQUENCE</scope>
</reference>
<sequence length="68" mass="6993">MATTVVKVGGMSCQGCVKSVTQVLQDLPGVATAEVSLEKGEALVAHDESKVGREAMVRAIEDAGFEAS</sequence>
<evidence type="ECO:0000256" key="1">
    <source>
        <dbReference type="ARBA" id="ARBA00022723"/>
    </source>
</evidence>
<accession>A0A1J5RM32</accession>
<feature type="domain" description="HMA" evidence="2">
    <location>
        <begin position="2"/>
        <end position="68"/>
    </location>
</feature>
<dbReference type="SUPFAM" id="SSF55008">
    <property type="entry name" value="HMA, heavy metal-associated domain"/>
    <property type="match status" value="1"/>
</dbReference>
<evidence type="ECO:0000259" key="2">
    <source>
        <dbReference type="PROSITE" id="PS50846"/>
    </source>
</evidence>
<dbReference type="PANTHER" id="PTHR46594">
    <property type="entry name" value="P-TYPE CATION-TRANSPORTING ATPASE"/>
    <property type="match status" value="1"/>
</dbReference>
<dbReference type="PROSITE" id="PS50846">
    <property type="entry name" value="HMA_2"/>
    <property type="match status" value="1"/>
</dbReference>
<dbReference type="Gene3D" id="3.30.70.100">
    <property type="match status" value="1"/>
</dbReference>
<dbReference type="PANTHER" id="PTHR46594:SF4">
    <property type="entry name" value="P-TYPE CATION-TRANSPORTING ATPASE"/>
    <property type="match status" value="1"/>
</dbReference>
<comment type="caution">
    <text evidence="3">The sequence shown here is derived from an EMBL/GenBank/DDBJ whole genome shotgun (WGS) entry which is preliminary data.</text>
</comment>
<organism evidence="3">
    <name type="scientific">mine drainage metagenome</name>
    <dbReference type="NCBI Taxonomy" id="410659"/>
    <lineage>
        <taxon>unclassified sequences</taxon>
        <taxon>metagenomes</taxon>
        <taxon>ecological metagenomes</taxon>
    </lineage>
</organism>
<dbReference type="PRINTS" id="PR00946">
    <property type="entry name" value="HGSCAVENGER"/>
</dbReference>
<dbReference type="InterPro" id="IPR017969">
    <property type="entry name" value="Heavy-metal-associated_CS"/>
</dbReference>
<evidence type="ECO:0000313" key="3">
    <source>
        <dbReference type="EMBL" id="OIQ97272.1"/>
    </source>
</evidence>
<gene>
    <name evidence="3" type="primary">copZ_2</name>
    <name evidence="3" type="ORF">GALL_206720</name>
</gene>
<dbReference type="InterPro" id="IPR001802">
    <property type="entry name" value="MerP/CopZ"/>
</dbReference>
<dbReference type="GO" id="GO:0046872">
    <property type="term" value="F:metal ion binding"/>
    <property type="evidence" value="ECO:0007669"/>
    <property type="project" value="UniProtKB-KW"/>
</dbReference>
<dbReference type="FunFam" id="3.30.70.100:FF:000001">
    <property type="entry name" value="ATPase copper transporting beta"/>
    <property type="match status" value="1"/>
</dbReference>
<keyword evidence="1" id="KW-0479">Metal-binding</keyword>
<dbReference type="CDD" id="cd00371">
    <property type="entry name" value="HMA"/>
    <property type="match status" value="1"/>
</dbReference>
<dbReference type="PROSITE" id="PS01047">
    <property type="entry name" value="HMA_1"/>
    <property type="match status" value="1"/>
</dbReference>
<dbReference type="InterPro" id="IPR036163">
    <property type="entry name" value="HMA_dom_sf"/>
</dbReference>
<protein>
    <submittedName>
        <fullName evidence="3">Copper chaperone CopZ</fullName>
    </submittedName>
</protein>
<dbReference type="AlphaFoldDB" id="A0A1J5RM32"/>
<dbReference type="Pfam" id="PF00403">
    <property type="entry name" value="HMA"/>
    <property type="match status" value="1"/>
</dbReference>
<dbReference type="InterPro" id="IPR006121">
    <property type="entry name" value="HMA_dom"/>
</dbReference>